<dbReference type="AlphaFoldDB" id="A0A8H3FUW7"/>
<keyword evidence="3" id="KW-1185">Reference proteome</keyword>
<proteinExistence type="predicted"/>
<organism evidence="2 3">
    <name type="scientific">Alectoria fallacina</name>
    <dbReference type="NCBI Taxonomy" id="1903189"/>
    <lineage>
        <taxon>Eukaryota</taxon>
        <taxon>Fungi</taxon>
        <taxon>Dikarya</taxon>
        <taxon>Ascomycota</taxon>
        <taxon>Pezizomycotina</taxon>
        <taxon>Lecanoromycetes</taxon>
        <taxon>OSLEUM clade</taxon>
        <taxon>Lecanoromycetidae</taxon>
        <taxon>Lecanorales</taxon>
        <taxon>Lecanorineae</taxon>
        <taxon>Parmeliaceae</taxon>
        <taxon>Alectoria</taxon>
    </lineage>
</organism>
<protein>
    <submittedName>
        <fullName evidence="2">Uncharacterized protein</fullName>
    </submittedName>
</protein>
<gene>
    <name evidence="2" type="ORF">ALECFALPRED_004946</name>
</gene>
<comment type="caution">
    <text evidence="2">The sequence shown here is derived from an EMBL/GenBank/DDBJ whole genome shotgun (WGS) entry which is preliminary data.</text>
</comment>
<feature type="compositionally biased region" description="Basic and acidic residues" evidence="1">
    <location>
        <begin position="55"/>
        <end position="67"/>
    </location>
</feature>
<dbReference type="Proteomes" id="UP000664203">
    <property type="component" value="Unassembled WGS sequence"/>
</dbReference>
<evidence type="ECO:0000313" key="2">
    <source>
        <dbReference type="EMBL" id="CAF9931174.1"/>
    </source>
</evidence>
<feature type="region of interest" description="Disordered" evidence="1">
    <location>
        <begin position="83"/>
        <end position="110"/>
    </location>
</feature>
<feature type="region of interest" description="Disordered" evidence="1">
    <location>
        <begin position="1"/>
        <end position="67"/>
    </location>
</feature>
<name>A0A8H3FUW7_9LECA</name>
<feature type="compositionally biased region" description="Polar residues" evidence="1">
    <location>
        <begin position="18"/>
        <end position="27"/>
    </location>
</feature>
<accession>A0A8H3FUW7</accession>
<evidence type="ECO:0000256" key="1">
    <source>
        <dbReference type="SAM" id="MobiDB-lite"/>
    </source>
</evidence>
<evidence type="ECO:0000313" key="3">
    <source>
        <dbReference type="Proteomes" id="UP000664203"/>
    </source>
</evidence>
<reference evidence="2" key="1">
    <citation type="submission" date="2021-03" db="EMBL/GenBank/DDBJ databases">
        <authorList>
            <person name="Tagirdzhanova G."/>
        </authorList>
    </citation>
    <scope>NUCLEOTIDE SEQUENCE</scope>
</reference>
<dbReference type="OrthoDB" id="5392553at2759"/>
<dbReference type="EMBL" id="CAJPDR010000303">
    <property type="protein sequence ID" value="CAF9931174.1"/>
    <property type="molecule type" value="Genomic_DNA"/>
</dbReference>
<sequence>MQEEDWGKYSQAPWMTGGSWNDTNTSKSPKERKAKQPARASAAEHACDSSSQDKSSQEENRFRTEVDLADLKTKLRRWNFARSWASASSSSVGDRESHVSPWSRPEDNIEEASTCTNKAPLFAHLPKENENGHGDLAAALSCNRVNTIANPNAPLDRNTIGQYLDGCIAATESQLAAGRNKSEKKNRAVKEIERLVARAVVQAGLVHES</sequence>